<dbReference type="Pfam" id="PF08700">
    <property type="entry name" value="VPS51_Exo84_N"/>
    <property type="match status" value="1"/>
</dbReference>
<keyword evidence="7" id="KW-0472">Membrane</keyword>
<dbReference type="GO" id="GO:0006891">
    <property type="term" value="P:intra-Golgi vesicle-mediated transport"/>
    <property type="evidence" value="ECO:0007669"/>
    <property type="project" value="InterPro"/>
</dbReference>
<evidence type="ECO:0000256" key="6">
    <source>
        <dbReference type="ARBA" id="ARBA00023034"/>
    </source>
</evidence>
<reference evidence="9 10" key="2">
    <citation type="journal article" date="2021" name="Genomics">
        <title>High-quality reference genome for Clonorchis sinensis.</title>
        <authorList>
            <person name="Young N.D."/>
            <person name="Stroehlein A.J."/>
            <person name="Kinkar L."/>
            <person name="Wang T."/>
            <person name="Sohn W.M."/>
            <person name="Chang B.C.H."/>
            <person name="Kaur P."/>
            <person name="Weisz D."/>
            <person name="Dudchenko O."/>
            <person name="Aiden E.L."/>
            <person name="Korhonen P.K."/>
            <person name="Gasser R.B."/>
        </authorList>
    </citation>
    <scope>NUCLEOTIDE SEQUENCE [LARGE SCALE GENOMIC DNA]</scope>
    <source>
        <strain evidence="9">Cs-k2</strain>
    </source>
</reference>
<organism evidence="9 10">
    <name type="scientific">Clonorchis sinensis</name>
    <name type="common">Chinese liver fluke</name>
    <dbReference type="NCBI Taxonomy" id="79923"/>
    <lineage>
        <taxon>Eukaryota</taxon>
        <taxon>Metazoa</taxon>
        <taxon>Spiralia</taxon>
        <taxon>Lophotrochozoa</taxon>
        <taxon>Platyhelminthes</taxon>
        <taxon>Trematoda</taxon>
        <taxon>Digenea</taxon>
        <taxon>Opisthorchiida</taxon>
        <taxon>Opisthorchiata</taxon>
        <taxon>Opisthorchiidae</taxon>
        <taxon>Clonorchis</taxon>
    </lineage>
</organism>
<dbReference type="OrthoDB" id="46189at2759"/>
<evidence type="ECO:0000256" key="4">
    <source>
        <dbReference type="ARBA" id="ARBA00022448"/>
    </source>
</evidence>
<feature type="region of interest" description="Disordered" evidence="8">
    <location>
        <begin position="620"/>
        <end position="639"/>
    </location>
</feature>
<keyword evidence="10" id="KW-1185">Reference proteome</keyword>
<protein>
    <recommendedName>
        <fullName evidence="3">Conserved oligomeric Golgi complex subunit 1</fullName>
    </recommendedName>
</protein>
<dbReference type="PANTHER" id="PTHR31658:SF0">
    <property type="entry name" value="CONSERVED OLIGOMERIC GOLGI COMPLEX SUBUNIT 1"/>
    <property type="match status" value="1"/>
</dbReference>
<evidence type="ECO:0000256" key="7">
    <source>
        <dbReference type="ARBA" id="ARBA00023136"/>
    </source>
</evidence>
<evidence type="ECO:0000256" key="3">
    <source>
        <dbReference type="ARBA" id="ARBA00020978"/>
    </source>
</evidence>
<gene>
    <name evidence="9" type="ORF">CSKR_111026</name>
</gene>
<evidence type="ECO:0000313" key="9">
    <source>
        <dbReference type="EMBL" id="KAG5443740.1"/>
    </source>
</evidence>
<dbReference type="GO" id="GO:0000139">
    <property type="term" value="C:Golgi membrane"/>
    <property type="evidence" value="ECO:0007669"/>
    <property type="project" value="UniProtKB-SubCell"/>
</dbReference>
<name>A0A8T1M3N6_CLOSI</name>
<evidence type="ECO:0000313" key="10">
    <source>
        <dbReference type="Proteomes" id="UP000286415"/>
    </source>
</evidence>
<dbReference type="GO" id="GO:0017119">
    <property type="term" value="C:Golgi transport complex"/>
    <property type="evidence" value="ECO:0007669"/>
    <property type="project" value="InterPro"/>
</dbReference>
<evidence type="ECO:0000256" key="2">
    <source>
        <dbReference type="ARBA" id="ARBA00006653"/>
    </source>
</evidence>
<dbReference type="InterPro" id="IPR033370">
    <property type="entry name" value="COG1"/>
</dbReference>
<dbReference type="GO" id="GO:0015031">
    <property type="term" value="P:protein transport"/>
    <property type="evidence" value="ECO:0007669"/>
    <property type="project" value="UniProtKB-KW"/>
</dbReference>
<evidence type="ECO:0000256" key="8">
    <source>
        <dbReference type="SAM" id="MobiDB-lite"/>
    </source>
</evidence>
<comment type="subcellular location">
    <subcellularLocation>
        <location evidence="1">Golgi apparatus membrane</location>
        <topology evidence="1">Peripheral membrane protein</topology>
    </subcellularLocation>
</comment>
<evidence type="ECO:0000256" key="5">
    <source>
        <dbReference type="ARBA" id="ARBA00022927"/>
    </source>
</evidence>
<dbReference type="Proteomes" id="UP000286415">
    <property type="component" value="Unassembled WGS sequence"/>
</dbReference>
<dbReference type="PANTHER" id="PTHR31658">
    <property type="entry name" value="CONSERVED OLIGOMERIC GOLGI COMPLEX SUBUNIT 1"/>
    <property type="match status" value="1"/>
</dbReference>
<proteinExistence type="inferred from homology"/>
<reference evidence="9 10" key="1">
    <citation type="journal article" date="2018" name="Biotechnol. Adv.">
        <title>Improved genomic resources and new bioinformatic workflow for the carcinogenic parasite Clonorchis sinensis: Biotechnological implications.</title>
        <authorList>
            <person name="Wang D."/>
            <person name="Korhonen P.K."/>
            <person name="Gasser R.B."/>
            <person name="Young N.D."/>
        </authorList>
    </citation>
    <scope>NUCLEOTIDE SEQUENCE [LARGE SCALE GENOMIC DNA]</scope>
    <source>
        <strain evidence="9">Cs-k2</strain>
    </source>
</reference>
<dbReference type="AlphaFoldDB" id="A0A8T1M3N6"/>
<evidence type="ECO:0000256" key="1">
    <source>
        <dbReference type="ARBA" id="ARBA00004395"/>
    </source>
</evidence>
<keyword evidence="6" id="KW-0333">Golgi apparatus</keyword>
<sequence>MNTELENLFINNSIEVLQELLRKRRSEVEKKKDELRSLVGERHRDVIEASDTIQAMKDLSSTVANATRTLANHYSRLTASFSSDYDETSSKCSADFLIAAHVKSLLDIPELIWNHMDSGDHTSAAILFFLGRHVSARLHLSSELLSSDVDVHVLVKRLWNSLAQMEVAVLSACRRRLSAPPSTSQELCNSLTALLLLENTSLDQALTEYLRGRKVALEQILGTSHTETLELDGGSTSGAPPLPLKKQLALVGKFLMSALETTEYLFLDDGVGTISPAERLGALRRGFLKLQEWKLKGATWLVGDRLYSHLPPEVINFRLFSATCGASRSVSSSEGPAMDLPLSLLEERVYAWWSESLVLCRSTITKSMSHAPNLNSLVSIRASILPMITNWQKQGSCPARASSTTNSGIGSSRNGCPPDLSSADFTIGHPHIGESILHREVDLWSELFAEPFLTHIAQLVETKIHDFWCRWTSEVESLLSQHSGWGQTELSSEKSNPQRQISSELSFVWSDIKPDVLLTEQLSYPTRIGSTKGCKKRNDVGTKSENGQGLHPAATNLTRFLRPENIGLIVFCYLTDRSIPDAVCVPHDQSETVCAPPPHLLVFLQRLVFDNSSPSTIDLPLPSPLYTSSSSGNRRSPDTNQLASRLSLLPSSLQNVCQTFDESIAELVLTVAQSAHQDWLPLWEILVSTLKRAIQRCEDWLLTTAYKRSNSDGNFCEQLAVDPMSGLLLARACQALISLCPSIGATIVAGTGVIESATTKPSVGTSDVCKDKDKNGIAKRGFSWADLSHLRSVWSSVCAPLLETADRLTLDCLCHATLGTSTADTFFQRMVTVISPTSNESVACETDQLNYHTILRLLIEYGEFDSLSDVVTPFDDIRLETGSAEGETDENAVAILRVPSSVSLPLHQLLLSTVRTIGQLLVHKVPVPSLNREICLRIGASLLDTYVKLVEHLPSISSSKSIEESSGPLTNGKDLVVDSCLSSVVQPIALQLIFDIRYLMQLLVWPTTQSGIPRSRLVEESATSKELASTVRRKSGDLLSKLEAYVDPFDWEMCHQRLSTSITHALNTTSHLYVPLIQPGLAGHVDNAKYSAEKSRASGLEVASLLPLITTEPVKDKERATASFSTLQLTLSSCVDKRRSKLGVHGTPKSMQQHFR</sequence>
<keyword evidence="4" id="KW-0813">Transport</keyword>
<comment type="similarity">
    <text evidence="2">Belongs to the COG1 family.</text>
</comment>
<accession>A0A8T1M3N6</accession>
<keyword evidence="5" id="KW-0653">Protein transport</keyword>
<dbReference type="EMBL" id="NIRI02000056">
    <property type="protein sequence ID" value="KAG5443740.1"/>
    <property type="molecule type" value="Genomic_DNA"/>
</dbReference>
<comment type="caution">
    <text evidence="9">The sequence shown here is derived from an EMBL/GenBank/DDBJ whole genome shotgun (WGS) entry which is preliminary data.</text>
</comment>